<proteinExistence type="predicted"/>
<accession>A0A419WJK3</accession>
<protein>
    <submittedName>
        <fullName evidence="1">Uncharacterized protein</fullName>
    </submittedName>
</protein>
<organism evidence="1 2">
    <name type="scientific">Halopiger aswanensis</name>
    <dbReference type="NCBI Taxonomy" id="148449"/>
    <lineage>
        <taxon>Archaea</taxon>
        <taxon>Methanobacteriati</taxon>
        <taxon>Methanobacteriota</taxon>
        <taxon>Stenosarchaea group</taxon>
        <taxon>Halobacteria</taxon>
        <taxon>Halobacteriales</taxon>
        <taxon>Natrialbaceae</taxon>
        <taxon>Halopiger</taxon>
    </lineage>
</organism>
<dbReference type="Proteomes" id="UP000283805">
    <property type="component" value="Unassembled WGS sequence"/>
</dbReference>
<name>A0A419WJK3_9EURY</name>
<dbReference type="EMBL" id="RAPO01000002">
    <property type="protein sequence ID" value="RKD95621.1"/>
    <property type="molecule type" value="Genomic_DNA"/>
</dbReference>
<sequence>MTVHEIAEAERLLEKVGTWSETELEELPRFYRERAERYRKLRKHGDPEQL</sequence>
<evidence type="ECO:0000313" key="1">
    <source>
        <dbReference type="EMBL" id="RKD95621.1"/>
    </source>
</evidence>
<gene>
    <name evidence="1" type="ORF">ATJ93_2482</name>
</gene>
<dbReference type="AlphaFoldDB" id="A0A419WJK3"/>
<reference evidence="1 2" key="1">
    <citation type="submission" date="2018-09" db="EMBL/GenBank/DDBJ databases">
        <title>Genomic Encyclopedia of Archaeal and Bacterial Type Strains, Phase II (KMG-II): from individual species to whole genera.</title>
        <authorList>
            <person name="Goeker M."/>
        </authorList>
    </citation>
    <scope>NUCLEOTIDE SEQUENCE [LARGE SCALE GENOMIC DNA]</scope>
    <source>
        <strain evidence="1 2">DSM 13151</strain>
    </source>
</reference>
<comment type="caution">
    <text evidence="1">The sequence shown here is derived from an EMBL/GenBank/DDBJ whole genome shotgun (WGS) entry which is preliminary data.</text>
</comment>
<keyword evidence="2" id="KW-1185">Reference proteome</keyword>
<evidence type="ECO:0000313" key="2">
    <source>
        <dbReference type="Proteomes" id="UP000283805"/>
    </source>
</evidence>